<dbReference type="GO" id="GO:0006508">
    <property type="term" value="P:proteolysis"/>
    <property type="evidence" value="ECO:0007669"/>
    <property type="project" value="UniProtKB-KW"/>
</dbReference>
<dbReference type="InterPro" id="IPR024079">
    <property type="entry name" value="MetalloPept_cat_dom_sf"/>
</dbReference>
<dbReference type="OrthoDB" id="9773538at2"/>
<evidence type="ECO:0000256" key="4">
    <source>
        <dbReference type="ARBA" id="ARBA00022801"/>
    </source>
</evidence>
<dbReference type="PANTHER" id="PTHR11804:SF84">
    <property type="entry name" value="SACCHAROLYSIN"/>
    <property type="match status" value="1"/>
</dbReference>
<evidence type="ECO:0000256" key="3">
    <source>
        <dbReference type="ARBA" id="ARBA00022723"/>
    </source>
</evidence>
<keyword evidence="6 9" id="KW-0482">Metalloprotease</keyword>
<dbReference type="InterPro" id="IPR034005">
    <property type="entry name" value="M3A_DCP"/>
</dbReference>
<name>A0A4Z0WBF5_9GAMM</name>
<evidence type="ECO:0000256" key="2">
    <source>
        <dbReference type="ARBA" id="ARBA00022670"/>
    </source>
</evidence>
<comment type="catalytic activity">
    <reaction evidence="7">
        <text>Hydrolysis of oligopeptides, with broad specificity. Gly or Ala commonly occur as P1 or P1' residues, but more distant residues are also important, as is shown by the fact that Z-Gly-Pro-Gly-|-Gly-Pro-Ala is cleaved, but not Z-(Gly)(5).</text>
        <dbReference type="EC" id="3.4.24.70"/>
    </reaction>
</comment>
<evidence type="ECO:0000256" key="9">
    <source>
        <dbReference type="RuleBase" id="RU003435"/>
    </source>
</evidence>
<keyword evidence="3 9" id="KW-0479">Metal-binding</keyword>
<reference evidence="12 13" key="1">
    <citation type="submission" date="2019-04" db="EMBL/GenBank/DDBJ databases">
        <title>Natronospirillum operosus gen. nov., sp. nov., a haloalkaliphilic satellite isolated from decaying biomass of laboratory culture of cyanobacterium Geitlerinema sp. and proposal of Natronospirillaceae fam. nov. and Saccharospirillaceae fam. nov.</title>
        <authorList>
            <person name="Kevbrin V."/>
            <person name="Boltyanskaya Y."/>
            <person name="Koziaeva V."/>
            <person name="Grouzdev D.S."/>
            <person name="Park M."/>
            <person name="Cho J."/>
        </authorList>
    </citation>
    <scope>NUCLEOTIDE SEQUENCE [LARGE SCALE GENOMIC DNA]</scope>
    <source>
        <strain evidence="12 13">G-116</strain>
    </source>
</reference>
<keyword evidence="5 9" id="KW-0862">Zinc</keyword>
<keyword evidence="4 9" id="KW-0378">Hydrolase</keyword>
<dbReference type="FunFam" id="3.40.390.10:FF:000009">
    <property type="entry name" value="Oligopeptidase A"/>
    <property type="match status" value="1"/>
</dbReference>
<evidence type="ECO:0000259" key="10">
    <source>
        <dbReference type="Pfam" id="PF01432"/>
    </source>
</evidence>
<evidence type="ECO:0000259" key="11">
    <source>
        <dbReference type="Pfam" id="PF19310"/>
    </source>
</evidence>
<feature type="domain" description="Peptidase M3A/M3B catalytic" evidence="10">
    <location>
        <begin position="224"/>
        <end position="678"/>
    </location>
</feature>
<dbReference type="EMBL" id="SRMF01000008">
    <property type="protein sequence ID" value="TGG91486.1"/>
    <property type="molecule type" value="Genomic_DNA"/>
</dbReference>
<dbReference type="Gene3D" id="1.10.1370.10">
    <property type="entry name" value="Neurolysin, domain 3"/>
    <property type="match status" value="1"/>
</dbReference>
<dbReference type="InterPro" id="IPR045666">
    <property type="entry name" value="OpdA_N"/>
</dbReference>
<dbReference type="Pfam" id="PF01432">
    <property type="entry name" value="Peptidase_M3"/>
    <property type="match status" value="1"/>
</dbReference>
<dbReference type="Proteomes" id="UP000297475">
    <property type="component" value="Unassembled WGS sequence"/>
</dbReference>
<dbReference type="EC" id="3.4.24.70" evidence="8"/>
<dbReference type="Pfam" id="PF19310">
    <property type="entry name" value="TOP_N"/>
    <property type="match status" value="1"/>
</dbReference>
<dbReference type="InterPro" id="IPR024077">
    <property type="entry name" value="Neurolysin/TOP_dom2"/>
</dbReference>
<dbReference type="SUPFAM" id="SSF55486">
    <property type="entry name" value="Metalloproteases ('zincins'), catalytic domain"/>
    <property type="match status" value="1"/>
</dbReference>
<proteinExistence type="inferred from homology"/>
<dbReference type="RefSeq" id="WP_135484270.1">
    <property type="nucleotide sequence ID" value="NZ_SRMF01000008.1"/>
</dbReference>
<dbReference type="GO" id="GO:0004222">
    <property type="term" value="F:metalloendopeptidase activity"/>
    <property type="evidence" value="ECO:0007669"/>
    <property type="project" value="UniProtKB-EC"/>
</dbReference>
<evidence type="ECO:0000313" key="12">
    <source>
        <dbReference type="EMBL" id="TGG91486.1"/>
    </source>
</evidence>
<comment type="similarity">
    <text evidence="1 9">Belongs to the peptidase M3 family.</text>
</comment>
<evidence type="ECO:0000256" key="6">
    <source>
        <dbReference type="ARBA" id="ARBA00023049"/>
    </source>
</evidence>
<evidence type="ECO:0000256" key="1">
    <source>
        <dbReference type="ARBA" id="ARBA00006040"/>
    </source>
</evidence>
<accession>A0A4Z0WBF5</accession>
<dbReference type="Gene3D" id="3.40.390.10">
    <property type="entry name" value="Collagenase (Catalytic Domain)"/>
    <property type="match status" value="1"/>
</dbReference>
<organism evidence="12 13">
    <name type="scientific">Natronospirillum operosum</name>
    <dbReference type="NCBI Taxonomy" id="2759953"/>
    <lineage>
        <taxon>Bacteria</taxon>
        <taxon>Pseudomonadati</taxon>
        <taxon>Pseudomonadota</taxon>
        <taxon>Gammaproteobacteria</taxon>
        <taxon>Oceanospirillales</taxon>
        <taxon>Natronospirillaceae</taxon>
        <taxon>Natronospirillum</taxon>
    </lineage>
</organism>
<keyword evidence="13" id="KW-1185">Reference proteome</keyword>
<feature type="domain" description="Oligopeptidase A N-terminal" evidence="11">
    <location>
        <begin position="31"/>
        <end position="150"/>
    </location>
</feature>
<dbReference type="Gene3D" id="1.10.1370.40">
    <property type="match status" value="1"/>
</dbReference>
<protein>
    <recommendedName>
        <fullName evidence="8">oligopeptidase A</fullName>
        <ecNumber evidence="8">3.4.24.70</ecNumber>
    </recommendedName>
</protein>
<dbReference type="InterPro" id="IPR001567">
    <property type="entry name" value="Pept_M3A_M3B_dom"/>
</dbReference>
<dbReference type="CDD" id="cd06456">
    <property type="entry name" value="M3A_DCP"/>
    <property type="match status" value="1"/>
</dbReference>
<keyword evidence="2 9" id="KW-0645">Protease</keyword>
<evidence type="ECO:0000256" key="5">
    <source>
        <dbReference type="ARBA" id="ARBA00022833"/>
    </source>
</evidence>
<comment type="caution">
    <text evidence="12">The sequence shown here is derived from an EMBL/GenBank/DDBJ whole genome shotgun (WGS) entry which is preliminary data.</text>
</comment>
<evidence type="ECO:0000256" key="7">
    <source>
        <dbReference type="ARBA" id="ARBA00024603"/>
    </source>
</evidence>
<comment type="cofactor">
    <cofactor evidence="9">
        <name>Zn(2+)</name>
        <dbReference type="ChEBI" id="CHEBI:29105"/>
    </cofactor>
    <text evidence="9">Binds 1 zinc ion.</text>
</comment>
<gene>
    <name evidence="12" type="ORF">E4656_15770</name>
</gene>
<evidence type="ECO:0000256" key="8">
    <source>
        <dbReference type="ARBA" id="ARBA00026100"/>
    </source>
</evidence>
<sequence>MTAANPLLTAHELPPFSLLEAEHVLPALDTLLARYNAVVEAVAADAGTATWDSVMAPLEQVEDEVAQAFSPVSHLAGVRDRPEWREVYRQAVERLTEHETEVAQHAGLHARYQALRNGRHWAALTPAEQTAVDNVLRDGRLAGIDLPADQQARFRTLMSELASLSNRFSEQLLDATQGWTLLIEDRNRLDGLPESALDTLAANAEVAGKTGWLINLEFPSYLPVMTYANDRALRREVHAAFNTRASDQGPQAGRWDNSPLMADIMDRRHEAARMLGYAHYAEEALETRMASSVDEVLGFLHQLADRALPQAREEFAELEDFARSELGLDQLESWDLPWASEQLKQARYALSDEQLKPWFPVDRVLSGLFELVRRLYHIDVVERQDFDTYHPDVRLFELQDQGQPVALFYLDPYARQGKRGGAWMDDCRIRRRTERGLQLPVAYLTCNFTAPVGGRPGLLTHDEVTTLFHEFGHGLHHMLTQVEVGSVSGINGVAWDAVELPSQFMENFCWEPEALAFISGHVDTGEPLPQGLLERMLRARNFQSALQMMRQLEFSLFDFELHANWQPGAGVEAIRESLRQVRERVCVVPVAPYARFENSFGHIFSGGYAAGYYSYKWAEVLSADAFARFEEEGIFAAAPAQDFRDCILAQGGARPAAELYRAFRGRDPQIDALLRHSGITTRAA</sequence>
<dbReference type="GO" id="GO:0006518">
    <property type="term" value="P:peptide metabolic process"/>
    <property type="evidence" value="ECO:0007669"/>
    <property type="project" value="TreeGrafter"/>
</dbReference>
<evidence type="ECO:0000313" key="13">
    <source>
        <dbReference type="Proteomes" id="UP000297475"/>
    </source>
</evidence>
<dbReference type="AlphaFoldDB" id="A0A4Z0WBF5"/>
<dbReference type="GO" id="GO:0005829">
    <property type="term" value="C:cytosol"/>
    <property type="evidence" value="ECO:0007669"/>
    <property type="project" value="UniProtKB-ARBA"/>
</dbReference>
<dbReference type="PANTHER" id="PTHR11804">
    <property type="entry name" value="PROTEASE M3 THIMET OLIGOPEPTIDASE-RELATED"/>
    <property type="match status" value="1"/>
</dbReference>
<dbReference type="InterPro" id="IPR045090">
    <property type="entry name" value="Pept_M3A_M3B"/>
</dbReference>
<dbReference type="GO" id="GO:0046872">
    <property type="term" value="F:metal ion binding"/>
    <property type="evidence" value="ECO:0007669"/>
    <property type="project" value="UniProtKB-UniRule"/>
</dbReference>